<reference evidence="1 2" key="1">
    <citation type="journal article" date="2021" name="Sci. Rep.">
        <title>The distribution of antibiotic resistance genes in chicken gut microbiota commensals.</title>
        <authorList>
            <person name="Juricova H."/>
            <person name="Matiasovicova J."/>
            <person name="Kubasova T."/>
            <person name="Cejkova D."/>
            <person name="Rychlik I."/>
        </authorList>
    </citation>
    <scope>NUCLEOTIDE SEQUENCE [LARGE SCALE GENOMIC DNA]</scope>
    <source>
        <strain evidence="1 2">An773</strain>
    </source>
</reference>
<protein>
    <recommendedName>
        <fullName evidence="3">Transposase/invertase (TIGR01784 family)</fullName>
    </recommendedName>
</protein>
<organism evidence="1 2">
    <name type="scientific">Faecalicatena fissicatena</name>
    <dbReference type="NCBI Taxonomy" id="290055"/>
    <lineage>
        <taxon>Bacteria</taxon>
        <taxon>Bacillati</taxon>
        <taxon>Bacillota</taxon>
        <taxon>Clostridia</taxon>
        <taxon>Lachnospirales</taxon>
        <taxon>Lachnospiraceae</taxon>
        <taxon>Faecalicatena</taxon>
    </lineage>
</organism>
<comment type="caution">
    <text evidence="1">The sequence shown here is derived from an EMBL/GenBank/DDBJ whole genome shotgun (WGS) entry which is preliminary data.</text>
</comment>
<evidence type="ECO:0000313" key="1">
    <source>
        <dbReference type="EMBL" id="MBM6737231.1"/>
    </source>
</evidence>
<evidence type="ECO:0008006" key="3">
    <source>
        <dbReference type="Google" id="ProtNLM"/>
    </source>
</evidence>
<gene>
    <name evidence="1" type="ORF">H7U36_03805</name>
</gene>
<dbReference type="Proteomes" id="UP000716906">
    <property type="component" value="Unassembled WGS sequence"/>
</dbReference>
<name>A0ABS2E6H9_9FIRM</name>
<dbReference type="EMBL" id="JACLYY010000003">
    <property type="protein sequence ID" value="MBM6737231.1"/>
    <property type="molecule type" value="Genomic_DNA"/>
</dbReference>
<accession>A0ABS2E6H9</accession>
<keyword evidence="2" id="KW-1185">Reference proteome</keyword>
<proteinExistence type="predicted"/>
<evidence type="ECO:0000313" key="2">
    <source>
        <dbReference type="Proteomes" id="UP000716906"/>
    </source>
</evidence>
<sequence>MDRVRGRLAESLPLAEAIMAAIDDCIQDSILKDILIQQKAEVVQMILETFDKDKYEKAIKSEAYEDGYTEGRKEGYDLRLLEQVQKKLARGKSAEEIAQDLEETPETIAGLISRLQEK</sequence>